<dbReference type="Pfam" id="PF25916">
    <property type="entry name" value="AREL1_PH-like"/>
    <property type="match status" value="1"/>
</dbReference>
<keyword evidence="1" id="KW-0812">Transmembrane</keyword>
<feature type="domain" description="Apoptosis-resistant E3 ubiquitin protein ligase 1 PH-like" evidence="2">
    <location>
        <begin position="2"/>
        <end position="51"/>
    </location>
</feature>
<keyword evidence="1" id="KW-1133">Transmembrane helix</keyword>
<feature type="non-terminal residue" evidence="3">
    <location>
        <position position="1"/>
    </location>
</feature>
<evidence type="ECO:0000256" key="1">
    <source>
        <dbReference type="SAM" id="Phobius"/>
    </source>
</evidence>
<gene>
    <name evidence="3" type="ORF">g.17854</name>
</gene>
<accession>A0A1E1WVF6</accession>
<protein>
    <recommendedName>
        <fullName evidence="2">Apoptosis-resistant E3 ubiquitin protein ligase 1 PH-like domain-containing protein</fullName>
    </recommendedName>
</protein>
<proteinExistence type="predicted"/>
<organism evidence="3">
    <name type="scientific">Pectinophora gossypiella</name>
    <name type="common">Cotton pink bollworm</name>
    <name type="synonym">Depressaria gossypiella</name>
    <dbReference type="NCBI Taxonomy" id="13191"/>
    <lineage>
        <taxon>Eukaryota</taxon>
        <taxon>Metazoa</taxon>
        <taxon>Ecdysozoa</taxon>
        <taxon>Arthropoda</taxon>
        <taxon>Hexapoda</taxon>
        <taxon>Insecta</taxon>
        <taxon>Pterygota</taxon>
        <taxon>Neoptera</taxon>
        <taxon>Endopterygota</taxon>
        <taxon>Lepidoptera</taxon>
        <taxon>Glossata</taxon>
        <taxon>Ditrysia</taxon>
        <taxon>Gelechioidea</taxon>
        <taxon>Gelechiidae</taxon>
        <taxon>Apatetrinae</taxon>
        <taxon>Pectinophora</taxon>
    </lineage>
</organism>
<keyword evidence="1" id="KW-0472">Membrane</keyword>
<reference evidence="3" key="1">
    <citation type="submission" date="2015-09" db="EMBL/GenBank/DDBJ databases">
        <title>De novo assembly of Pectinophora gossypiella (Pink Bollworm) gut transcriptome.</title>
        <authorList>
            <person name="Tassone E.E."/>
        </authorList>
    </citation>
    <scope>NUCLEOTIDE SEQUENCE</scope>
</reference>
<dbReference type="AlphaFoldDB" id="A0A1E1WVF6"/>
<evidence type="ECO:0000313" key="3">
    <source>
        <dbReference type="EMBL" id="JAT90952.1"/>
    </source>
</evidence>
<sequence>TKLIMKPSPEGTAGGEFTLEDGAQPSLVLASAERDLIAATFTQLLIANCGGEDTFKVTSNIILNRLLFLCYCIVIFLVFLTDVQLFLVLYAYLYLYIKHNRHHCGHDARV</sequence>
<dbReference type="EMBL" id="GDQN01000102">
    <property type="protein sequence ID" value="JAT90952.1"/>
    <property type="molecule type" value="Transcribed_RNA"/>
</dbReference>
<dbReference type="InterPro" id="IPR058738">
    <property type="entry name" value="PH-like_AREL1"/>
</dbReference>
<evidence type="ECO:0000259" key="2">
    <source>
        <dbReference type="Pfam" id="PF25916"/>
    </source>
</evidence>
<dbReference type="OrthoDB" id="6057829at2759"/>
<feature type="transmembrane region" description="Helical" evidence="1">
    <location>
        <begin position="66"/>
        <end position="93"/>
    </location>
</feature>
<name>A0A1E1WVF6_PECGO</name>